<gene>
    <name evidence="9" type="ORF">TAT_000031100</name>
    <name evidence="10" type="ORF">TAT_000031500</name>
</gene>
<dbReference type="EMBL" id="UIVT01000001">
    <property type="protein sequence ID" value="SVP88448.1"/>
    <property type="molecule type" value="Genomic_DNA"/>
</dbReference>
<dbReference type="GO" id="GO:0016020">
    <property type="term" value="C:membrane"/>
    <property type="evidence" value="ECO:0007669"/>
    <property type="project" value="UniProtKB-SubCell"/>
</dbReference>
<dbReference type="SUPFAM" id="SSF81296">
    <property type="entry name" value="E set domains"/>
    <property type="match status" value="1"/>
</dbReference>
<dbReference type="GO" id="GO:0000388">
    <property type="term" value="P:spliceosome conformational change to release U4 (or U4atac) and U1 (or U11)"/>
    <property type="evidence" value="ECO:0007669"/>
    <property type="project" value="TreeGrafter"/>
</dbReference>
<comment type="subcellular location">
    <subcellularLocation>
        <location evidence="2">Endoplasmic reticulum</location>
    </subcellularLocation>
    <subcellularLocation>
        <location evidence="1">Membrane</location>
        <topology evidence="1">Multi-pass membrane protein</topology>
    </subcellularLocation>
</comment>
<keyword evidence="4" id="KW-0256">Endoplasmic reticulum</keyword>
<evidence type="ECO:0000313" key="9">
    <source>
        <dbReference type="EMBL" id="SVP88448.1"/>
    </source>
</evidence>
<keyword evidence="5" id="KW-1133">Transmembrane helix</keyword>
<dbReference type="AlphaFoldDB" id="A0A3B0MER8"/>
<dbReference type="EMBL" id="UIVT01000001">
    <property type="protein sequence ID" value="SVP88452.1"/>
    <property type="molecule type" value="Genomic_DNA"/>
</dbReference>
<dbReference type="GO" id="GO:0003724">
    <property type="term" value="F:RNA helicase activity"/>
    <property type="evidence" value="ECO:0007669"/>
    <property type="project" value="TreeGrafter"/>
</dbReference>
<evidence type="ECO:0000259" key="8">
    <source>
        <dbReference type="Pfam" id="PF02889"/>
    </source>
</evidence>
<reference evidence="9" key="1">
    <citation type="submission" date="2018-07" db="EMBL/GenBank/DDBJ databases">
        <authorList>
            <person name="Quirk P.G."/>
            <person name="Krulwich T.A."/>
        </authorList>
    </citation>
    <scope>NUCLEOTIDE SEQUENCE</scope>
    <source>
        <strain evidence="9">Anand</strain>
    </source>
</reference>
<dbReference type="InterPro" id="IPR014756">
    <property type="entry name" value="Ig_E-set"/>
</dbReference>
<evidence type="ECO:0000313" key="10">
    <source>
        <dbReference type="EMBL" id="SVP88452.1"/>
    </source>
</evidence>
<keyword evidence="3" id="KW-0812">Transmembrane</keyword>
<keyword evidence="6" id="KW-0472">Membrane</keyword>
<keyword evidence="7" id="KW-0143">Chaperone</keyword>
<sequence length="100" mass="11717">MLICGSYCKTEVTHSEILFQEFKKQPPYFPFDKREQWWVVVGDTKVNKLYGIKRTSLTETNVKLDIEAPSMKGKHELTLYVVSDSYVSTDYQYKLELNVV</sequence>
<dbReference type="Gene3D" id="2.60.40.150">
    <property type="entry name" value="C2 domain"/>
    <property type="match status" value="1"/>
</dbReference>
<evidence type="ECO:0000256" key="5">
    <source>
        <dbReference type="ARBA" id="ARBA00022989"/>
    </source>
</evidence>
<dbReference type="GO" id="GO:0003723">
    <property type="term" value="F:RNA binding"/>
    <property type="evidence" value="ECO:0007669"/>
    <property type="project" value="TreeGrafter"/>
</dbReference>
<dbReference type="Pfam" id="PF02889">
    <property type="entry name" value="Sec63"/>
    <property type="match status" value="1"/>
</dbReference>
<evidence type="ECO:0000256" key="7">
    <source>
        <dbReference type="ARBA" id="ARBA00023186"/>
    </source>
</evidence>
<protein>
    <submittedName>
        <fullName evidence="9">Sec63 Brl domain containing protein, putative</fullName>
    </submittedName>
</protein>
<dbReference type="GO" id="GO:0005783">
    <property type="term" value="C:endoplasmic reticulum"/>
    <property type="evidence" value="ECO:0007669"/>
    <property type="project" value="UniProtKB-SubCell"/>
</dbReference>
<name>A0A3B0MER8_THEAN</name>
<dbReference type="GO" id="GO:0005681">
    <property type="term" value="C:spliceosomal complex"/>
    <property type="evidence" value="ECO:0007669"/>
    <property type="project" value="TreeGrafter"/>
</dbReference>
<feature type="domain" description="SEC63" evidence="8">
    <location>
        <begin position="18"/>
        <end position="95"/>
    </location>
</feature>
<evidence type="ECO:0000256" key="2">
    <source>
        <dbReference type="ARBA" id="ARBA00004240"/>
    </source>
</evidence>
<evidence type="ECO:0000256" key="4">
    <source>
        <dbReference type="ARBA" id="ARBA00022824"/>
    </source>
</evidence>
<evidence type="ECO:0000256" key="3">
    <source>
        <dbReference type="ARBA" id="ARBA00022692"/>
    </source>
</evidence>
<evidence type="ECO:0000256" key="1">
    <source>
        <dbReference type="ARBA" id="ARBA00004141"/>
    </source>
</evidence>
<proteinExistence type="predicted"/>
<organism evidence="9">
    <name type="scientific">Theileria annulata</name>
    <dbReference type="NCBI Taxonomy" id="5874"/>
    <lineage>
        <taxon>Eukaryota</taxon>
        <taxon>Sar</taxon>
        <taxon>Alveolata</taxon>
        <taxon>Apicomplexa</taxon>
        <taxon>Aconoidasida</taxon>
        <taxon>Piroplasmida</taxon>
        <taxon>Theileriidae</taxon>
        <taxon>Theileria</taxon>
    </lineage>
</organism>
<dbReference type="VEuPathDB" id="PiroplasmaDB:TA18045"/>
<dbReference type="PANTHER" id="PTHR24075:SF5">
    <property type="entry name" value="U5 SMALL NUCLEAR RIBONUCLEOPROTEIN 200 KDA HELICASE"/>
    <property type="match status" value="1"/>
</dbReference>
<evidence type="ECO:0000256" key="6">
    <source>
        <dbReference type="ARBA" id="ARBA00023136"/>
    </source>
</evidence>
<dbReference type="InterPro" id="IPR035892">
    <property type="entry name" value="C2_domain_sf"/>
</dbReference>
<dbReference type="InterPro" id="IPR004179">
    <property type="entry name" value="Sec63-dom"/>
</dbReference>
<dbReference type="PANTHER" id="PTHR24075">
    <property type="entry name" value="SEC63 DOMAIN-CONTAINING"/>
    <property type="match status" value="1"/>
</dbReference>
<accession>A0A3B0MER8</accession>